<feature type="region of interest" description="Disordered" evidence="1">
    <location>
        <begin position="297"/>
        <end position="355"/>
    </location>
</feature>
<proteinExistence type="predicted"/>
<comment type="caution">
    <text evidence="3">The sequence shown here is derived from an EMBL/GenBank/DDBJ whole genome shotgun (WGS) entry which is preliminary data.</text>
</comment>
<dbReference type="Pfam" id="PF20150">
    <property type="entry name" value="2EXR"/>
    <property type="match status" value="1"/>
</dbReference>
<dbReference type="InterPro" id="IPR045518">
    <property type="entry name" value="2EXR"/>
</dbReference>
<organism evidence="3 4">
    <name type="scientific">Apiospora saccharicola</name>
    <dbReference type="NCBI Taxonomy" id="335842"/>
    <lineage>
        <taxon>Eukaryota</taxon>
        <taxon>Fungi</taxon>
        <taxon>Dikarya</taxon>
        <taxon>Ascomycota</taxon>
        <taxon>Pezizomycotina</taxon>
        <taxon>Sordariomycetes</taxon>
        <taxon>Xylariomycetidae</taxon>
        <taxon>Amphisphaeriales</taxon>
        <taxon>Apiosporaceae</taxon>
        <taxon>Apiospora</taxon>
    </lineage>
</organism>
<accession>A0ABR1WCQ4</accession>
<name>A0ABR1WCQ4_9PEZI</name>
<evidence type="ECO:0000313" key="3">
    <source>
        <dbReference type="EMBL" id="KAK8081298.1"/>
    </source>
</evidence>
<protein>
    <recommendedName>
        <fullName evidence="2">2EXR domain-containing protein</fullName>
    </recommendedName>
</protein>
<evidence type="ECO:0000313" key="4">
    <source>
        <dbReference type="Proteomes" id="UP001446871"/>
    </source>
</evidence>
<sequence length="403" mass="46407">MSSHEATTTTIFHQYQRLPDELKLNIWRHFAEAEAASRLVIVTKSLPEEEPEGENAQHPLMALRVLPLKRLISPLFSVNVMTREVALRHYATRVDIYERDIPCTFRPNTAWEAPEEREVTPRHPVAYRFPGIPVWKDRERWCREREERLSETTEDCLCSDESDVEMQSRHRGCVYLNLATDRFFPEEQWYRWDQPRSYGLRAVRAFNEFKYNATPFDLKAILDRRPPVLRNASMPLSEHVRHNIRQVVFPSYAPALTDDDAEGWRLLYDPVPYTMPGELVHAMDIFTSVSWEKTLPNTFEDMGSSDDDTEEEASDDGDASDASSNEDDSSDSGSSSDTPSATGSSSAANPSNDCATWGFQVTDEMLRTFFDDIEEKGPEHLHIQRAVQKRSERGANQWKLVWA</sequence>
<evidence type="ECO:0000256" key="1">
    <source>
        <dbReference type="SAM" id="MobiDB-lite"/>
    </source>
</evidence>
<evidence type="ECO:0000259" key="2">
    <source>
        <dbReference type="Pfam" id="PF20150"/>
    </source>
</evidence>
<gene>
    <name evidence="3" type="ORF">PG996_000079</name>
</gene>
<feature type="compositionally biased region" description="Acidic residues" evidence="1">
    <location>
        <begin position="303"/>
        <end position="330"/>
    </location>
</feature>
<feature type="compositionally biased region" description="Low complexity" evidence="1">
    <location>
        <begin position="331"/>
        <end position="352"/>
    </location>
</feature>
<reference evidence="3 4" key="1">
    <citation type="submission" date="2023-01" db="EMBL/GenBank/DDBJ databases">
        <title>Analysis of 21 Apiospora genomes using comparative genomics revels a genus with tremendous synthesis potential of carbohydrate active enzymes and secondary metabolites.</title>
        <authorList>
            <person name="Sorensen T."/>
        </authorList>
    </citation>
    <scope>NUCLEOTIDE SEQUENCE [LARGE SCALE GENOMIC DNA]</scope>
    <source>
        <strain evidence="3 4">CBS 83171</strain>
    </source>
</reference>
<feature type="domain" description="2EXR" evidence="2">
    <location>
        <begin position="12"/>
        <end position="95"/>
    </location>
</feature>
<dbReference type="EMBL" id="JAQQWM010000001">
    <property type="protein sequence ID" value="KAK8081298.1"/>
    <property type="molecule type" value="Genomic_DNA"/>
</dbReference>
<dbReference type="Proteomes" id="UP001446871">
    <property type="component" value="Unassembled WGS sequence"/>
</dbReference>
<keyword evidence="4" id="KW-1185">Reference proteome</keyword>